<dbReference type="PANTHER" id="PTHR46098:SF1">
    <property type="entry name" value="TRNA (CYTOSINE(38)-C(5))-METHYLTRANSFERASE"/>
    <property type="match status" value="1"/>
</dbReference>
<dbReference type="RefSeq" id="WP_066971895.1">
    <property type="nucleotide sequence ID" value="NZ_LWMT01000160.1"/>
</dbReference>
<organism evidence="7 8">
    <name type="scientific">Methanobrevibacter filiformis</name>
    <dbReference type="NCBI Taxonomy" id="55758"/>
    <lineage>
        <taxon>Archaea</taxon>
        <taxon>Methanobacteriati</taxon>
        <taxon>Methanobacteriota</taxon>
        <taxon>Methanomada group</taxon>
        <taxon>Methanobacteria</taxon>
        <taxon>Methanobacteriales</taxon>
        <taxon>Methanobacteriaceae</taxon>
        <taxon>Methanobrevibacter</taxon>
    </lineage>
</organism>
<dbReference type="InterPro" id="IPR031303">
    <property type="entry name" value="C5_meth_CS"/>
</dbReference>
<dbReference type="Proteomes" id="UP000077066">
    <property type="component" value="Unassembled WGS sequence"/>
</dbReference>
<dbReference type="GO" id="GO:0032259">
    <property type="term" value="P:methylation"/>
    <property type="evidence" value="ECO:0007669"/>
    <property type="project" value="UniProtKB-KW"/>
</dbReference>
<dbReference type="OrthoDB" id="5033at2157"/>
<keyword evidence="4 5" id="KW-0949">S-adenosyl-L-methionine</keyword>
<dbReference type="EMBL" id="LWMT01000160">
    <property type="protein sequence ID" value="KZX14371.1"/>
    <property type="molecule type" value="Genomic_DNA"/>
</dbReference>
<dbReference type="Pfam" id="PF00145">
    <property type="entry name" value="DNA_methylase"/>
    <property type="match status" value="1"/>
</dbReference>
<evidence type="ECO:0000256" key="3">
    <source>
        <dbReference type="ARBA" id="ARBA00022679"/>
    </source>
</evidence>
<evidence type="ECO:0000256" key="6">
    <source>
        <dbReference type="RuleBase" id="RU000416"/>
    </source>
</evidence>
<evidence type="ECO:0000256" key="2">
    <source>
        <dbReference type="ARBA" id="ARBA00022603"/>
    </source>
</evidence>
<dbReference type="InterPro" id="IPR050750">
    <property type="entry name" value="C5-MTase"/>
</dbReference>
<dbReference type="GO" id="GO:0003886">
    <property type="term" value="F:DNA (cytosine-5-)-methyltransferase activity"/>
    <property type="evidence" value="ECO:0007669"/>
    <property type="project" value="UniProtKB-EC"/>
</dbReference>
<name>A0A166CCN8_9EURY</name>
<dbReference type="AlphaFoldDB" id="A0A166CCN8"/>
<keyword evidence="2 5" id="KW-0489">Methyltransferase</keyword>
<dbReference type="InterPro" id="IPR018117">
    <property type="entry name" value="C5_DNA_meth_AS"/>
</dbReference>
<dbReference type="PATRIC" id="fig|55758.3.peg.1004"/>
<sequence length="376" mass="42367">MYKTVDICAGIGGIRKGFELTGKAVNVLSAENDRYACKTYEHLYGENPMNDVTTNEFKELLDSVEYDIFLAGFPCQAFSAAGKKEGFKDKLRGTIFFHLAEMIESTRPKSFLLENVEGLITHMKGETFNIILDTLINKLDYHIVGIEEQQDIYGNANGFIFNKQDIVLNAKHFGLPQNRPRVYIVGFDKKRYADKLNTIDFNKLPQERKRPPIFKNLTEVLELGADTKFYLSQGYLETLKKHKSSQSAKGNGFGYMIVNEPKFKHPISNAILATGGSGKERNLIHDPQDKIIGLMVKGKKTPINNEGIRLMKPNEWGKLQGFVGYAFLNGKNDTFSFPEGVSNTQKYKQFGNSVAIPVIEEIANEIVKVLDNLEGR</sequence>
<feature type="active site" evidence="5">
    <location>
        <position position="75"/>
    </location>
</feature>
<dbReference type="InterPro" id="IPR029063">
    <property type="entry name" value="SAM-dependent_MTases_sf"/>
</dbReference>
<reference evidence="7 8" key="1">
    <citation type="submission" date="2016-04" db="EMBL/GenBank/DDBJ databases">
        <title>Genome sequence of Methanobrevibacter filiformis DSM 11501.</title>
        <authorList>
            <person name="Poehlein A."/>
            <person name="Seedorf H."/>
            <person name="Daniel R."/>
        </authorList>
    </citation>
    <scope>NUCLEOTIDE SEQUENCE [LARGE SCALE GENOMIC DNA]</scope>
    <source>
        <strain evidence="7 8">DSM 11501</strain>
    </source>
</reference>
<dbReference type="PANTHER" id="PTHR46098">
    <property type="entry name" value="TRNA (CYTOSINE(38)-C(5))-METHYLTRANSFERASE"/>
    <property type="match status" value="1"/>
</dbReference>
<comment type="caution">
    <text evidence="7">The sequence shown here is derived from an EMBL/GenBank/DDBJ whole genome shotgun (WGS) entry which is preliminary data.</text>
</comment>
<evidence type="ECO:0000256" key="1">
    <source>
        <dbReference type="ARBA" id="ARBA00011975"/>
    </source>
</evidence>
<accession>A0A166CCN8</accession>
<keyword evidence="8" id="KW-1185">Reference proteome</keyword>
<dbReference type="PROSITE" id="PS51679">
    <property type="entry name" value="SAM_MT_C5"/>
    <property type="match status" value="1"/>
</dbReference>
<dbReference type="PROSITE" id="PS00095">
    <property type="entry name" value="C5_MTASE_2"/>
    <property type="match status" value="1"/>
</dbReference>
<gene>
    <name evidence="7" type="primary">hpaIIM</name>
    <name evidence="7" type="ORF">MBFIL_08880</name>
</gene>
<protein>
    <recommendedName>
        <fullName evidence="1">DNA (cytosine-5-)-methyltransferase</fullName>
        <ecNumber evidence="1">2.1.1.37</ecNumber>
    </recommendedName>
</protein>
<dbReference type="Gene3D" id="3.40.50.150">
    <property type="entry name" value="Vaccinia Virus protein VP39"/>
    <property type="match status" value="1"/>
</dbReference>
<evidence type="ECO:0000256" key="5">
    <source>
        <dbReference type="PROSITE-ProRule" id="PRU01016"/>
    </source>
</evidence>
<dbReference type="NCBIfam" id="TIGR00675">
    <property type="entry name" value="dcm"/>
    <property type="match status" value="1"/>
</dbReference>
<keyword evidence="3 5" id="KW-0808">Transferase</keyword>
<dbReference type="STRING" id="55758.MBFIL_08880"/>
<proteinExistence type="inferred from homology"/>
<evidence type="ECO:0000313" key="8">
    <source>
        <dbReference type="Proteomes" id="UP000077066"/>
    </source>
</evidence>
<evidence type="ECO:0000313" key="7">
    <source>
        <dbReference type="EMBL" id="KZX14371.1"/>
    </source>
</evidence>
<dbReference type="EC" id="2.1.1.37" evidence="1"/>
<comment type="similarity">
    <text evidence="5 6">Belongs to the class I-like SAM-binding methyltransferase superfamily. C5-methyltransferase family.</text>
</comment>
<dbReference type="PRINTS" id="PR00105">
    <property type="entry name" value="C5METTRFRASE"/>
</dbReference>
<dbReference type="SUPFAM" id="SSF53335">
    <property type="entry name" value="S-adenosyl-L-methionine-dependent methyltransferases"/>
    <property type="match status" value="1"/>
</dbReference>
<evidence type="ECO:0000256" key="4">
    <source>
        <dbReference type="ARBA" id="ARBA00022691"/>
    </source>
</evidence>
<dbReference type="PROSITE" id="PS00094">
    <property type="entry name" value="C5_MTASE_1"/>
    <property type="match status" value="1"/>
</dbReference>
<dbReference type="InterPro" id="IPR001525">
    <property type="entry name" value="C5_MeTfrase"/>
</dbReference>
<dbReference type="Gene3D" id="3.90.120.30">
    <property type="match status" value="1"/>
</dbReference>
<dbReference type="REBASE" id="159255">
    <property type="entry name" value="M.Mfi11501ORF8880P"/>
</dbReference>